<dbReference type="PANTHER" id="PTHR33594:SF1">
    <property type="entry name" value="HD_PDEASE DOMAIN-CONTAINING PROTEIN"/>
    <property type="match status" value="1"/>
</dbReference>
<name>A0A917YLN9_9RHOB</name>
<dbReference type="AlphaFoldDB" id="A0A917YLN9"/>
<dbReference type="SUPFAM" id="SSF109604">
    <property type="entry name" value="HD-domain/PDEase-like"/>
    <property type="match status" value="1"/>
</dbReference>
<dbReference type="InterPro" id="IPR003607">
    <property type="entry name" value="HD/PDEase_dom"/>
</dbReference>
<dbReference type="RefSeq" id="WP_146286570.1">
    <property type="nucleotide sequence ID" value="NZ_BMLP01000002.1"/>
</dbReference>
<dbReference type="EMBL" id="BMLP01000002">
    <property type="protein sequence ID" value="GGO30855.1"/>
    <property type="molecule type" value="Genomic_DNA"/>
</dbReference>
<sequence length="215" mass="23372">MAPSTDAFRQACEAEVLRLWGGKPDGAHDLGHLRRVWANCQTIAMDEPGADLQVLLPAAIFHDAVNLPKTHPDRAQASQASAKVAVDWLGTQAYPADKLDAVAHAIAAHSFSAGIEPTTVDARILQDADRLEALGALGIARMFHVAGATGGLLFDADDPLARHRPLNDRAFALDHLEVKLFRIVDTMKTATGRRIAEERAEWMASFRSRLLREIG</sequence>
<evidence type="ECO:0000313" key="3">
    <source>
        <dbReference type="Proteomes" id="UP000598196"/>
    </source>
</evidence>
<proteinExistence type="predicted"/>
<dbReference type="CDD" id="cd00077">
    <property type="entry name" value="HDc"/>
    <property type="match status" value="1"/>
</dbReference>
<gene>
    <name evidence="2" type="ORF">GCM10010991_16120</name>
</gene>
<evidence type="ECO:0000313" key="2">
    <source>
        <dbReference type="EMBL" id="GGO30855.1"/>
    </source>
</evidence>
<dbReference type="InterPro" id="IPR006674">
    <property type="entry name" value="HD_domain"/>
</dbReference>
<dbReference type="SMART" id="SM00471">
    <property type="entry name" value="HDc"/>
    <property type="match status" value="1"/>
</dbReference>
<accession>A0A917YLN9</accession>
<evidence type="ECO:0000259" key="1">
    <source>
        <dbReference type="SMART" id="SM00471"/>
    </source>
</evidence>
<dbReference type="PANTHER" id="PTHR33594">
    <property type="entry name" value="SUPERFAMILY HYDROLASE, PUTATIVE (AFU_ORTHOLOGUE AFUA_1G03035)-RELATED"/>
    <property type="match status" value="1"/>
</dbReference>
<organism evidence="2 3">
    <name type="scientific">Gemmobacter aquaticus</name>
    <dbReference type="NCBI Taxonomy" id="490185"/>
    <lineage>
        <taxon>Bacteria</taxon>
        <taxon>Pseudomonadati</taxon>
        <taxon>Pseudomonadota</taxon>
        <taxon>Alphaproteobacteria</taxon>
        <taxon>Rhodobacterales</taxon>
        <taxon>Paracoccaceae</taxon>
        <taxon>Gemmobacter</taxon>
    </lineage>
</organism>
<feature type="domain" description="HD/PDEase" evidence="1">
    <location>
        <begin position="25"/>
        <end position="143"/>
    </location>
</feature>
<comment type="caution">
    <text evidence="2">The sequence shown here is derived from an EMBL/GenBank/DDBJ whole genome shotgun (WGS) entry which is preliminary data.</text>
</comment>
<dbReference type="Gene3D" id="1.10.3210.50">
    <property type="match status" value="1"/>
</dbReference>
<dbReference type="Pfam" id="PF01966">
    <property type="entry name" value="HD"/>
    <property type="match status" value="1"/>
</dbReference>
<dbReference type="Proteomes" id="UP000598196">
    <property type="component" value="Unassembled WGS sequence"/>
</dbReference>
<dbReference type="OrthoDB" id="9797344at2"/>
<keyword evidence="2" id="KW-0378">Hydrolase</keyword>
<protein>
    <submittedName>
        <fullName evidence="2">Hydrolase</fullName>
    </submittedName>
</protein>
<reference evidence="2 3" key="1">
    <citation type="journal article" date="2014" name="Int. J. Syst. Evol. Microbiol.">
        <title>Complete genome sequence of Corynebacterium casei LMG S-19264T (=DSM 44701T), isolated from a smear-ripened cheese.</title>
        <authorList>
            <consortium name="US DOE Joint Genome Institute (JGI-PGF)"/>
            <person name="Walter F."/>
            <person name="Albersmeier A."/>
            <person name="Kalinowski J."/>
            <person name="Ruckert C."/>
        </authorList>
    </citation>
    <scope>NUCLEOTIDE SEQUENCE [LARGE SCALE GENOMIC DNA]</scope>
    <source>
        <strain evidence="2 3">CGMCC 1.7029</strain>
    </source>
</reference>
<dbReference type="GO" id="GO:0016787">
    <property type="term" value="F:hydrolase activity"/>
    <property type="evidence" value="ECO:0007669"/>
    <property type="project" value="UniProtKB-KW"/>
</dbReference>
<keyword evidence="3" id="KW-1185">Reference proteome</keyword>